<comment type="caution">
    <text evidence="1">The sequence shown here is derived from an EMBL/GenBank/DDBJ whole genome shotgun (WGS) entry which is preliminary data.</text>
</comment>
<evidence type="ECO:0000313" key="1">
    <source>
        <dbReference type="EMBL" id="GAG52525.1"/>
    </source>
</evidence>
<proteinExistence type="predicted"/>
<accession>X0Y9M6</accession>
<protein>
    <submittedName>
        <fullName evidence="1">Uncharacterized protein</fullName>
    </submittedName>
</protein>
<organism evidence="1">
    <name type="scientific">marine sediment metagenome</name>
    <dbReference type="NCBI Taxonomy" id="412755"/>
    <lineage>
        <taxon>unclassified sequences</taxon>
        <taxon>metagenomes</taxon>
        <taxon>ecological metagenomes</taxon>
    </lineage>
</organism>
<dbReference type="AlphaFoldDB" id="X0Y9M6"/>
<reference evidence="1" key="1">
    <citation type="journal article" date="2014" name="Front. Microbiol.">
        <title>High frequency of phylogenetically diverse reductive dehalogenase-homologous genes in deep subseafloor sedimentary metagenomes.</title>
        <authorList>
            <person name="Kawai M."/>
            <person name="Futagami T."/>
            <person name="Toyoda A."/>
            <person name="Takaki Y."/>
            <person name="Nishi S."/>
            <person name="Hori S."/>
            <person name="Arai W."/>
            <person name="Tsubouchi T."/>
            <person name="Morono Y."/>
            <person name="Uchiyama I."/>
            <person name="Ito T."/>
            <person name="Fujiyama A."/>
            <person name="Inagaki F."/>
            <person name="Takami H."/>
        </authorList>
    </citation>
    <scope>NUCLEOTIDE SEQUENCE</scope>
    <source>
        <strain evidence="1">Expedition CK06-06</strain>
    </source>
</reference>
<dbReference type="EMBL" id="BARS01052262">
    <property type="protein sequence ID" value="GAG52525.1"/>
    <property type="molecule type" value="Genomic_DNA"/>
</dbReference>
<sequence>MKKVMVDLECPKCGTTAGWIYTKRDGTHICRKCNHEWKDKKN</sequence>
<gene>
    <name evidence="1" type="ORF">S01H1_77729</name>
</gene>
<name>X0Y9M6_9ZZZZ</name>
<dbReference type="SUPFAM" id="SSF57783">
    <property type="entry name" value="Zinc beta-ribbon"/>
    <property type="match status" value="1"/>
</dbReference>